<feature type="signal peptide" evidence="3">
    <location>
        <begin position="1"/>
        <end position="17"/>
    </location>
</feature>
<feature type="domain" description="Jacalin-type lectin" evidence="4">
    <location>
        <begin position="15"/>
        <end position="151"/>
    </location>
</feature>
<evidence type="ECO:0000256" key="1">
    <source>
        <dbReference type="ARBA" id="ARBA00022729"/>
    </source>
</evidence>
<evidence type="ECO:0000313" key="5">
    <source>
        <dbReference type="Proteomes" id="UP000694906"/>
    </source>
</evidence>
<dbReference type="PROSITE" id="PS51752">
    <property type="entry name" value="JACALIN_LECTIN"/>
    <property type="match status" value="1"/>
</dbReference>
<dbReference type="KEGG" id="hgl:101711759"/>
<dbReference type="GO" id="GO:0005615">
    <property type="term" value="C:extracellular space"/>
    <property type="evidence" value="ECO:0007669"/>
    <property type="project" value="TreeGrafter"/>
</dbReference>
<keyword evidence="2" id="KW-0430">Lectin</keyword>
<accession>A0AAX6RU37</accession>
<dbReference type="Proteomes" id="UP000694906">
    <property type="component" value="Unplaced"/>
</dbReference>
<reference evidence="6" key="1">
    <citation type="submission" date="2025-08" db="UniProtKB">
        <authorList>
            <consortium name="RefSeq"/>
        </authorList>
    </citation>
    <scope>IDENTIFICATION</scope>
</reference>
<sequence>MLLFLTVALLFSLPCSAQEIQGPGFGSYFYIKGEELGEIQGIRVFVGILGLIKGIQLRFGDHWTPRYGAPGGHAQEFLLQEGEHVTAVDGSSRACIWHLRWTTSRGRQASFGSAAGMRFSAHPPSPGQQLLTVNGQHWFFCLSGIGFKWGFAPQKMSSQALTVAPQEPTAGLRKVSGMGLPFPLGFPFQMPRHA</sequence>
<dbReference type="InterPro" id="IPR036404">
    <property type="entry name" value="Jacalin-like_lectin_dom_sf"/>
</dbReference>
<dbReference type="GeneID" id="101711759"/>
<dbReference type="PANTHER" id="PTHR33589">
    <property type="entry name" value="OS11G0524900 PROTEIN"/>
    <property type="match status" value="1"/>
</dbReference>
<dbReference type="PANTHER" id="PTHR33589:SF1">
    <property type="entry name" value="ZYMOGEN GRANULE PROTEIN 16 HOMOLOG B"/>
    <property type="match status" value="1"/>
</dbReference>
<gene>
    <name evidence="6" type="primary">Zg16b</name>
</gene>
<evidence type="ECO:0000313" key="6">
    <source>
        <dbReference type="RefSeq" id="XP_021100142.1"/>
    </source>
</evidence>
<dbReference type="Pfam" id="PF01419">
    <property type="entry name" value="Jacalin"/>
    <property type="match status" value="1"/>
</dbReference>
<dbReference type="SMART" id="SM00915">
    <property type="entry name" value="Jacalin"/>
    <property type="match status" value="1"/>
</dbReference>
<dbReference type="Gene3D" id="2.100.10.30">
    <property type="entry name" value="Jacalin-like lectin domain"/>
    <property type="match status" value="1"/>
</dbReference>
<proteinExistence type="predicted"/>
<dbReference type="GO" id="GO:0030246">
    <property type="term" value="F:carbohydrate binding"/>
    <property type="evidence" value="ECO:0007669"/>
    <property type="project" value="UniProtKB-KW"/>
</dbReference>
<protein>
    <submittedName>
        <fullName evidence="6">Zymogen granule protein 16 homolog B</fullName>
    </submittedName>
</protein>
<dbReference type="CTD" id="124220"/>
<dbReference type="SUPFAM" id="SSF51101">
    <property type="entry name" value="Mannose-binding lectins"/>
    <property type="match status" value="1"/>
</dbReference>
<dbReference type="AlphaFoldDB" id="A0AAX6RU37"/>
<name>A0AAX6RU37_HETGA</name>
<dbReference type="RefSeq" id="XP_021100142.1">
    <property type="nucleotide sequence ID" value="XM_021244483.1"/>
</dbReference>
<evidence type="ECO:0000259" key="4">
    <source>
        <dbReference type="PROSITE" id="PS51752"/>
    </source>
</evidence>
<keyword evidence="1 3" id="KW-0732">Signal</keyword>
<dbReference type="InterPro" id="IPR052321">
    <property type="entry name" value="PolyBind_ProtTraffic"/>
</dbReference>
<dbReference type="CDD" id="cd09611">
    <property type="entry name" value="Jacalin_ZG16_like"/>
    <property type="match status" value="1"/>
</dbReference>
<evidence type="ECO:0000256" key="2">
    <source>
        <dbReference type="ARBA" id="ARBA00022734"/>
    </source>
</evidence>
<dbReference type="InterPro" id="IPR001229">
    <property type="entry name" value="Jacalin-like_lectin_dom"/>
</dbReference>
<keyword evidence="5" id="KW-1185">Reference proteome</keyword>
<evidence type="ECO:0000256" key="3">
    <source>
        <dbReference type="SAM" id="SignalP"/>
    </source>
</evidence>
<feature type="chain" id="PRO_5043691172" evidence="3">
    <location>
        <begin position="18"/>
        <end position="194"/>
    </location>
</feature>
<organism evidence="5 6">
    <name type="scientific">Heterocephalus glaber</name>
    <name type="common">Naked mole rat</name>
    <dbReference type="NCBI Taxonomy" id="10181"/>
    <lineage>
        <taxon>Eukaryota</taxon>
        <taxon>Metazoa</taxon>
        <taxon>Chordata</taxon>
        <taxon>Craniata</taxon>
        <taxon>Vertebrata</taxon>
        <taxon>Euteleostomi</taxon>
        <taxon>Mammalia</taxon>
        <taxon>Eutheria</taxon>
        <taxon>Euarchontoglires</taxon>
        <taxon>Glires</taxon>
        <taxon>Rodentia</taxon>
        <taxon>Hystricomorpha</taxon>
        <taxon>Bathyergidae</taxon>
        <taxon>Heterocephalus</taxon>
    </lineage>
</organism>